<reference evidence="2" key="1">
    <citation type="journal article" date="2013" name="Genome Announc.">
        <title>Draft Genome Sequence of the Dimorphic Prosthecate Bacterium Brevundimonas abyssalis TAR-001T.</title>
        <authorList>
            <person name="Tsubouchi T."/>
            <person name="Nishi S."/>
            <person name="Usui K."/>
            <person name="Shimane Y."/>
            <person name="Takaki Y."/>
            <person name="Maruyama T."/>
            <person name="Hatada Y."/>
        </authorList>
    </citation>
    <scope>NUCLEOTIDE SEQUENCE [LARGE SCALE GENOMIC DNA]</scope>
    <source>
        <strain evidence="2">TAR-001</strain>
    </source>
</reference>
<gene>
    <name evidence="1" type="ORF">MBEBAB_0590</name>
</gene>
<accession>A0A8E0KJF8</accession>
<protein>
    <submittedName>
        <fullName evidence="1">cAMP-binding proteins-catabolite gene activator and regulatory subunit of cAMP-dependent protein kinases</fullName>
    </submittedName>
</protein>
<dbReference type="AlphaFoldDB" id="A0A8E0KJF8"/>
<proteinExistence type="predicted"/>
<sequence length="572" mass="61296">MAGPVHYEIYIRKTPADSWSLLQATENRKQAVETAEDLLADKRAAAVRVTKETLDPESMEFQSVTVLTLGAPRNRNASCVRTISRPTCMTPQDLYAPHAREVIGRVLEDWLKRRQVTPFELLHRPDLTEVLEASGVELQHAVQKVAVPESQATGLPVHDLIRHYQKLIQATTERIIDAGRKKLFADLDEPGTSVADLAIKLEGHADRGFLMGGAVCGALKDVTGGRARLERMMDLVDAAPAEGAPRAMVLVAVEQILCELFAAPPRRAEILGPSLDLGGNLAAIVRMVAPNEMEMLIRMEPRLAAHVPPVDGPAERLGRRLAAGEFRLLAAAMAREVIRELKGSRRLRPGDAPGEIDILRTLAMALTATTGRLLSLEEVQDAFVQRSKALVTADFVGTYAASCKSAVDEAAALVRLCENVTGAANKRAAGRWLSACVGALRFETEQRGGPPNLAAQRLAALAVLQKGVRAAALGEKDEAEISGRIGAVAGLVEADARLVAQVAKSPLPPVRRLSVLLKLASGETAPFGPVAERARAEAIRIFKTPDARAALSAEPEALAPLRPLMKAAGLAA</sequence>
<name>A0A8E0KJF8_9CAUL</name>
<dbReference type="EMBL" id="BATC01000006">
    <property type="protein sequence ID" value="GAD58340.1"/>
    <property type="molecule type" value="Genomic_DNA"/>
</dbReference>
<comment type="caution">
    <text evidence="1">The sequence shown here is derived from an EMBL/GenBank/DDBJ whole genome shotgun (WGS) entry which is preliminary data.</text>
</comment>
<keyword evidence="2" id="KW-1185">Reference proteome</keyword>
<evidence type="ECO:0000313" key="1">
    <source>
        <dbReference type="EMBL" id="GAD58340.1"/>
    </source>
</evidence>
<organism evidence="1 2">
    <name type="scientific">Brevundimonas abyssalis TAR-001</name>
    <dbReference type="NCBI Taxonomy" id="1391729"/>
    <lineage>
        <taxon>Bacteria</taxon>
        <taxon>Pseudomonadati</taxon>
        <taxon>Pseudomonadota</taxon>
        <taxon>Alphaproteobacteria</taxon>
        <taxon>Caulobacterales</taxon>
        <taxon>Caulobacteraceae</taxon>
        <taxon>Brevundimonas</taxon>
    </lineage>
</organism>
<evidence type="ECO:0000313" key="2">
    <source>
        <dbReference type="Proteomes" id="UP000016569"/>
    </source>
</evidence>
<dbReference type="Proteomes" id="UP000016569">
    <property type="component" value="Unassembled WGS sequence"/>
</dbReference>